<dbReference type="Proteomes" id="UP000664771">
    <property type="component" value="Unassembled WGS sequence"/>
</dbReference>
<organism evidence="1 2">
    <name type="scientific">Acetobacter sacchari</name>
    <dbReference type="NCBI Taxonomy" id="2661687"/>
    <lineage>
        <taxon>Bacteria</taxon>
        <taxon>Pseudomonadati</taxon>
        <taxon>Pseudomonadota</taxon>
        <taxon>Alphaproteobacteria</taxon>
        <taxon>Acetobacterales</taxon>
        <taxon>Acetobacteraceae</taxon>
        <taxon>Acetobacter</taxon>
    </lineage>
</organism>
<name>A0ABS3M1A3_9PROT</name>
<gene>
    <name evidence="1" type="ORF">J2D73_19210</name>
</gene>
<reference evidence="1 2" key="1">
    <citation type="submission" date="2021-03" db="EMBL/GenBank/DDBJ databases">
        <title>The complete genome sequence of Acetobacter sacchari TBRC 11175.</title>
        <authorList>
            <person name="Charoenyingcharoen P."/>
            <person name="Yukphan P."/>
        </authorList>
    </citation>
    <scope>NUCLEOTIDE SEQUENCE [LARGE SCALE GENOMIC DNA]</scope>
    <source>
        <strain evidence="1 2">TBRC 11175</strain>
    </source>
</reference>
<protein>
    <submittedName>
        <fullName evidence="1">Uncharacterized protein</fullName>
    </submittedName>
</protein>
<comment type="caution">
    <text evidence="1">The sequence shown here is derived from an EMBL/GenBank/DDBJ whole genome shotgun (WGS) entry which is preliminary data.</text>
</comment>
<evidence type="ECO:0000313" key="1">
    <source>
        <dbReference type="EMBL" id="MBO1361915.1"/>
    </source>
</evidence>
<proteinExistence type="predicted"/>
<sequence>MAVTIAAIQPGVTLGSSSTTIATGAGSTTTITTGIVANSSAAAITLAVSVARAAGGTFPVIVGRSVAAGSSALPPELASFVLKSGDTLTATGDGLSIILNGMVVS</sequence>
<keyword evidence="2" id="KW-1185">Reference proteome</keyword>
<accession>A0ABS3M1A3</accession>
<evidence type="ECO:0000313" key="2">
    <source>
        <dbReference type="Proteomes" id="UP000664771"/>
    </source>
</evidence>
<dbReference type="RefSeq" id="WP_207883952.1">
    <property type="nucleotide sequence ID" value="NZ_JAFVMF010000035.1"/>
</dbReference>
<dbReference type="EMBL" id="JAFVMF010000035">
    <property type="protein sequence ID" value="MBO1361915.1"/>
    <property type="molecule type" value="Genomic_DNA"/>
</dbReference>